<dbReference type="AlphaFoldDB" id="A0AAD5VML5"/>
<proteinExistence type="predicted"/>
<evidence type="ECO:0000313" key="1">
    <source>
        <dbReference type="EMBL" id="KAJ3563953.1"/>
    </source>
</evidence>
<reference evidence="1" key="1">
    <citation type="submission" date="2022-07" db="EMBL/GenBank/DDBJ databases">
        <title>Genome Sequence of Leucocoprinus birnbaumii.</title>
        <authorList>
            <person name="Buettner E."/>
        </authorList>
    </citation>
    <scope>NUCLEOTIDE SEQUENCE</scope>
    <source>
        <strain evidence="1">VT141</strain>
    </source>
</reference>
<gene>
    <name evidence="1" type="ORF">NP233_g8609</name>
</gene>
<accession>A0AAD5VML5</accession>
<evidence type="ECO:0000313" key="2">
    <source>
        <dbReference type="Proteomes" id="UP001213000"/>
    </source>
</evidence>
<sequence length="295" mass="34075">METNSNIVDSWRFFAANVRPWRLLQEERGVKGPLWFGQDPESPSHVPANILRLLAAIMFPPIWFIVPHVGRSIEELVKLLVWSIEWANVPDAVLLESPGSLMPKKRETHNVSNGKYAVRGDKPTFLLKVTFEGKRIKRQEQVTMLEWEARGGKGGNDVDSKFSQPSRANPNDYTAISYWMGSARVVFDKLERKLDPQPEIDRTENREYSLRNRRNIAQALLDQYARARQPVNPGGRDVEYIWLDEFCLSDDNVPMTEEECEAKRRTELGRLSDIFRRAKQVVRFLPRSKLSPTLI</sequence>
<comment type="caution">
    <text evidence="1">The sequence shown here is derived from an EMBL/GenBank/DDBJ whole genome shotgun (WGS) entry which is preliminary data.</text>
</comment>
<keyword evidence="2" id="KW-1185">Reference proteome</keyword>
<dbReference type="Proteomes" id="UP001213000">
    <property type="component" value="Unassembled WGS sequence"/>
</dbReference>
<organism evidence="1 2">
    <name type="scientific">Leucocoprinus birnbaumii</name>
    <dbReference type="NCBI Taxonomy" id="56174"/>
    <lineage>
        <taxon>Eukaryota</taxon>
        <taxon>Fungi</taxon>
        <taxon>Dikarya</taxon>
        <taxon>Basidiomycota</taxon>
        <taxon>Agaricomycotina</taxon>
        <taxon>Agaricomycetes</taxon>
        <taxon>Agaricomycetidae</taxon>
        <taxon>Agaricales</taxon>
        <taxon>Agaricineae</taxon>
        <taxon>Agaricaceae</taxon>
        <taxon>Leucocoprinus</taxon>
    </lineage>
</organism>
<dbReference type="EMBL" id="JANIEX010000708">
    <property type="protein sequence ID" value="KAJ3563953.1"/>
    <property type="molecule type" value="Genomic_DNA"/>
</dbReference>
<protein>
    <submittedName>
        <fullName evidence="1">Uncharacterized protein</fullName>
    </submittedName>
</protein>
<name>A0AAD5VML5_9AGAR</name>